<accession>A0AAE1J725</accession>
<name>A0AAE1J725_9FABA</name>
<keyword evidence="1" id="KW-0472">Membrane</keyword>
<dbReference type="PANTHER" id="PTHR34064:SF5">
    <property type="entry name" value="PROTEIN, PUTATIVE-RELATED"/>
    <property type="match status" value="1"/>
</dbReference>
<evidence type="ECO:0000313" key="3">
    <source>
        <dbReference type="Proteomes" id="UP001293593"/>
    </source>
</evidence>
<keyword evidence="3" id="KW-1185">Reference proteome</keyword>
<evidence type="ECO:0000313" key="2">
    <source>
        <dbReference type="EMBL" id="KAK4264915.1"/>
    </source>
</evidence>
<dbReference type="AlphaFoldDB" id="A0AAE1J725"/>
<evidence type="ECO:0000256" key="1">
    <source>
        <dbReference type="SAM" id="Phobius"/>
    </source>
</evidence>
<feature type="transmembrane region" description="Helical" evidence="1">
    <location>
        <begin position="210"/>
        <end position="230"/>
    </location>
</feature>
<organism evidence="2 3">
    <name type="scientific">Acacia crassicarpa</name>
    <name type="common">northern wattle</name>
    <dbReference type="NCBI Taxonomy" id="499986"/>
    <lineage>
        <taxon>Eukaryota</taxon>
        <taxon>Viridiplantae</taxon>
        <taxon>Streptophyta</taxon>
        <taxon>Embryophyta</taxon>
        <taxon>Tracheophyta</taxon>
        <taxon>Spermatophyta</taxon>
        <taxon>Magnoliopsida</taxon>
        <taxon>eudicotyledons</taxon>
        <taxon>Gunneridae</taxon>
        <taxon>Pentapetalae</taxon>
        <taxon>rosids</taxon>
        <taxon>fabids</taxon>
        <taxon>Fabales</taxon>
        <taxon>Fabaceae</taxon>
        <taxon>Caesalpinioideae</taxon>
        <taxon>mimosoid clade</taxon>
        <taxon>Acacieae</taxon>
        <taxon>Acacia</taxon>
    </lineage>
</organism>
<dbReference type="Proteomes" id="UP001293593">
    <property type="component" value="Unassembled WGS sequence"/>
</dbReference>
<comment type="caution">
    <text evidence="2">The sequence shown here is derived from an EMBL/GenBank/DDBJ whole genome shotgun (WGS) entry which is preliminary data.</text>
</comment>
<sequence length="247" mass="27262">MAVDSFCEEEPLIEQFLKGNCSEPANCRCAKSLVSSHTDANQHFSPEIPPILVEDAPPLPTVLYQPLSGSLGQDVYSISVLSKDVDDAHCASPPAFLSVLEVPNQSKGPICVDAHLNCQNCFDFGMESQEGYSPCIIDMPSGNENSISPQSNEEGVESFKTKNLLAKLFWRQASFKFSGKDKSVAEKVHDMPNNKCRRLKRSASFDSRKVAFLFSILSSLGSLVLIYLTLRIWHKGTRLTKGTNSRK</sequence>
<dbReference type="PANTHER" id="PTHR34064">
    <property type="entry name" value="OS04G0672300 PROTEIN"/>
    <property type="match status" value="1"/>
</dbReference>
<keyword evidence="1" id="KW-1133">Transmembrane helix</keyword>
<gene>
    <name evidence="2" type="ORF">QN277_026032</name>
</gene>
<keyword evidence="1" id="KW-0812">Transmembrane</keyword>
<protein>
    <submittedName>
        <fullName evidence="2">Uncharacterized protein</fullName>
    </submittedName>
</protein>
<dbReference type="EMBL" id="JAWXYG010000008">
    <property type="protein sequence ID" value="KAK4264915.1"/>
    <property type="molecule type" value="Genomic_DNA"/>
</dbReference>
<proteinExistence type="predicted"/>
<reference evidence="2" key="1">
    <citation type="submission" date="2023-10" db="EMBL/GenBank/DDBJ databases">
        <title>Chromosome-level genome of the transformable northern wattle, Acacia crassicarpa.</title>
        <authorList>
            <person name="Massaro I."/>
            <person name="Sinha N.R."/>
            <person name="Poethig S."/>
            <person name="Leichty A.R."/>
        </authorList>
    </citation>
    <scope>NUCLEOTIDE SEQUENCE</scope>
    <source>
        <strain evidence="2">Acra3RX</strain>
        <tissue evidence="2">Leaf</tissue>
    </source>
</reference>